<keyword evidence="4" id="KW-1185">Reference proteome</keyword>
<dbReference type="KEGG" id="fpl:Ferp_0237"/>
<dbReference type="SMART" id="SM00418">
    <property type="entry name" value="HTH_ARSR"/>
    <property type="match status" value="1"/>
</dbReference>
<accession>D3S1W2</accession>
<gene>
    <name evidence="3" type="ordered locus">Ferp_0237</name>
</gene>
<dbReference type="CDD" id="cd00090">
    <property type="entry name" value="HTH_ARSR"/>
    <property type="match status" value="1"/>
</dbReference>
<keyword evidence="1" id="KW-1133">Transmembrane helix</keyword>
<dbReference type="Proteomes" id="UP000002613">
    <property type="component" value="Chromosome"/>
</dbReference>
<evidence type="ECO:0000256" key="1">
    <source>
        <dbReference type="SAM" id="Phobius"/>
    </source>
</evidence>
<feature type="transmembrane region" description="Helical" evidence="1">
    <location>
        <begin position="125"/>
        <end position="145"/>
    </location>
</feature>
<dbReference type="GeneID" id="25395279"/>
<reference evidence="4" key="1">
    <citation type="submission" date="2010-02" db="EMBL/GenBank/DDBJ databases">
        <title>Complete sequence of Ferroglobus placidus DSM 10642.</title>
        <authorList>
            <consortium name="US DOE Joint Genome Institute"/>
            <person name="Lucas S."/>
            <person name="Copeland A."/>
            <person name="Lapidus A."/>
            <person name="Cheng J.-F."/>
            <person name="Bruce D."/>
            <person name="Goodwin L."/>
            <person name="Pitluck S."/>
            <person name="Saunders E."/>
            <person name="Brettin T."/>
            <person name="Detter J.C."/>
            <person name="Han C."/>
            <person name="Tapia R."/>
            <person name="Larimer F."/>
            <person name="Land M."/>
            <person name="Hauser L."/>
            <person name="Kyrpides N."/>
            <person name="Ivanova N."/>
            <person name="Holmes D."/>
            <person name="Lovley D."/>
            <person name="Kyrpides N."/>
            <person name="Anderson I.J."/>
            <person name="Woyke T."/>
        </authorList>
    </citation>
    <scope>NUCLEOTIDE SEQUENCE [LARGE SCALE GENOMIC DNA]</scope>
    <source>
        <strain evidence="4">DSM 10642 / AEDII12DO</strain>
    </source>
</reference>
<dbReference type="AlphaFoldDB" id="D3S1W2"/>
<evidence type="ECO:0000313" key="4">
    <source>
        <dbReference type="Proteomes" id="UP000002613"/>
    </source>
</evidence>
<proteinExistence type="predicted"/>
<dbReference type="GO" id="GO:0003700">
    <property type="term" value="F:DNA-binding transcription factor activity"/>
    <property type="evidence" value="ECO:0007669"/>
    <property type="project" value="InterPro"/>
</dbReference>
<sequence>MDSSSDDVFYIEKLHSEKAKLLASEISNETARQILKELYKNPASITDLSNKLDIPLSTVQYHINKLIELGVIKLAQKRLGKRLRDVKMYVYDKESIVFLSSMEKHEFEHLLRTFVLQRLKKGAPIAVLLIFTIGSILSLIGSWLFRREIESRIGSFYDIAGGAFGILEANILLVFLGIFFLLGVVSSFLLFLFIIKKTNF</sequence>
<organism evidence="3 4">
    <name type="scientific">Ferroglobus placidus (strain DSM 10642 / AEDII12DO)</name>
    <dbReference type="NCBI Taxonomy" id="589924"/>
    <lineage>
        <taxon>Archaea</taxon>
        <taxon>Methanobacteriati</taxon>
        <taxon>Methanobacteriota</taxon>
        <taxon>Archaeoglobi</taxon>
        <taxon>Archaeoglobales</taxon>
        <taxon>Archaeoglobaceae</taxon>
        <taxon>Ferroglobus</taxon>
    </lineage>
</organism>
<reference evidence="3 4" key="2">
    <citation type="journal article" date="2011" name="Stand. Genomic Sci.">
        <title>Complete genome sequence of Ferroglobus placidus AEDII12DO.</title>
        <authorList>
            <person name="Anderson I."/>
            <person name="Risso C."/>
            <person name="Holmes D."/>
            <person name="Lucas S."/>
            <person name="Copeland A."/>
            <person name="Lapidus A."/>
            <person name="Cheng J.F."/>
            <person name="Bruce D."/>
            <person name="Goodwin L."/>
            <person name="Pitluck S."/>
            <person name="Saunders E."/>
            <person name="Brettin T."/>
            <person name="Detter J.C."/>
            <person name="Han C."/>
            <person name="Tapia R."/>
            <person name="Larimer F."/>
            <person name="Land M."/>
            <person name="Hauser L."/>
            <person name="Woyke T."/>
            <person name="Lovley D."/>
            <person name="Kyrpides N."/>
            <person name="Ivanova N."/>
        </authorList>
    </citation>
    <scope>NUCLEOTIDE SEQUENCE [LARGE SCALE GENOMIC DNA]</scope>
    <source>
        <strain evidence="4">DSM 10642 / AEDII12DO</strain>
    </source>
</reference>
<dbReference type="STRING" id="589924.Ferp_0237"/>
<protein>
    <submittedName>
        <fullName evidence="3">Putative transcriptional regulator, AsnC family</fullName>
    </submittedName>
</protein>
<keyword evidence="1" id="KW-0812">Transmembrane</keyword>
<feature type="domain" description="HTH arsR-type" evidence="2">
    <location>
        <begin position="21"/>
        <end position="116"/>
    </location>
</feature>
<keyword evidence="1" id="KW-0472">Membrane</keyword>
<dbReference type="InterPro" id="IPR001845">
    <property type="entry name" value="HTH_ArsR_DNA-bd_dom"/>
</dbReference>
<dbReference type="PaxDb" id="589924-Ferp_0237"/>
<dbReference type="RefSeq" id="WP_012964766.1">
    <property type="nucleotide sequence ID" value="NC_013849.1"/>
</dbReference>
<name>D3S1W2_FERPA</name>
<dbReference type="SUPFAM" id="SSF46785">
    <property type="entry name" value="Winged helix' DNA-binding domain"/>
    <property type="match status" value="1"/>
</dbReference>
<dbReference type="InterPro" id="IPR011991">
    <property type="entry name" value="ArsR-like_HTH"/>
</dbReference>
<evidence type="ECO:0000313" key="3">
    <source>
        <dbReference type="EMBL" id="ADC64419.1"/>
    </source>
</evidence>
<dbReference type="InterPro" id="IPR036390">
    <property type="entry name" value="WH_DNA-bd_sf"/>
</dbReference>
<dbReference type="InterPro" id="IPR036388">
    <property type="entry name" value="WH-like_DNA-bd_sf"/>
</dbReference>
<dbReference type="Gene3D" id="1.10.10.10">
    <property type="entry name" value="Winged helix-like DNA-binding domain superfamily/Winged helix DNA-binding domain"/>
    <property type="match status" value="1"/>
</dbReference>
<dbReference type="Pfam" id="PF12840">
    <property type="entry name" value="HTH_20"/>
    <property type="match status" value="1"/>
</dbReference>
<dbReference type="EMBL" id="CP001899">
    <property type="protein sequence ID" value="ADC64419.1"/>
    <property type="molecule type" value="Genomic_DNA"/>
</dbReference>
<evidence type="ECO:0000259" key="2">
    <source>
        <dbReference type="SMART" id="SM00418"/>
    </source>
</evidence>
<dbReference type="OrthoDB" id="11368at2157"/>
<dbReference type="eggNOG" id="arCOG01685">
    <property type="taxonomic scope" value="Archaea"/>
</dbReference>
<feature type="transmembrane region" description="Helical" evidence="1">
    <location>
        <begin position="171"/>
        <end position="195"/>
    </location>
</feature>
<dbReference type="HOGENOM" id="CLU_1363604_0_0_2"/>